<dbReference type="EMBL" id="BK015695">
    <property type="protein sequence ID" value="DAE20468.1"/>
    <property type="molecule type" value="Genomic_DNA"/>
</dbReference>
<accession>A0A8S5QPC0</accession>
<sequence>MTIKEYIEKKNRTAKLLEGKTKIETSDVIGKEITLIGYGFMEDNGKEYAVVTLKEFPNNFLFCGKVLTDEIRKLEEEFGDDLNDILASGEVRIILNTQSSKNGRKYTSVDFLES</sequence>
<reference evidence="1" key="1">
    <citation type="journal article" date="2021" name="Proc. Natl. Acad. Sci. U.S.A.">
        <title>A Catalog of Tens of Thousands of Viruses from Human Metagenomes Reveals Hidden Associations with Chronic Diseases.</title>
        <authorList>
            <person name="Tisza M.J."/>
            <person name="Buck C.B."/>
        </authorList>
    </citation>
    <scope>NUCLEOTIDE SEQUENCE</scope>
    <source>
        <strain evidence="1">CtPbe19</strain>
    </source>
</reference>
<organism evidence="1">
    <name type="scientific">Podoviridae sp. ctPbe19</name>
    <dbReference type="NCBI Taxonomy" id="2826554"/>
    <lineage>
        <taxon>Viruses</taxon>
        <taxon>Duplodnaviria</taxon>
        <taxon>Heunggongvirae</taxon>
        <taxon>Uroviricota</taxon>
        <taxon>Caudoviricetes</taxon>
    </lineage>
</organism>
<evidence type="ECO:0000313" key="1">
    <source>
        <dbReference type="EMBL" id="DAE20468.1"/>
    </source>
</evidence>
<name>A0A8S5QPC0_9CAUD</name>
<proteinExistence type="predicted"/>
<protein>
    <submittedName>
        <fullName evidence="1">Uncharacterized protein</fullName>
    </submittedName>
</protein>